<reference evidence="11 12" key="1">
    <citation type="submission" date="2017-01" db="EMBL/GenBank/DDBJ databases">
        <title>Draft genome sequence of Pseudomonas pachastrellae type strain CCUG 46540T from a deep sea.</title>
        <authorList>
            <person name="Gomila M."/>
            <person name="Mulet M."/>
            <person name="Lalucat J."/>
            <person name="Garcia-Valdes E."/>
        </authorList>
    </citation>
    <scope>NUCLEOTIDE SEQUENCE [LARGE SCALE GENOMIC DNA]</scope>
    <source>
        <strain evidence="11 12">CCUG 46540</strain>
    </source>
</reference>
<comment type="subcellular location">
    <subcellularLocation>
        <location evidence="1">Cell inner membrane</location>
    </subcellularLocation>
</comment>
<keyword evidence="12" id="KW-1185">Reference proteome</keyword>
<dbReference type="GO" id="GO:0005886">
    <property type="term" value="C:plasma membrane"/>
    <property type="evidence" value="ECO:0007669"/>
    <property type="project" value="UniProtKB-SubCell"/>
</dbReference>
<keyword evidence="9" id="KW-0472">Membrane</keyword>
<accession>A0A1S8DKD7</accession>
<keyword evidence="7" id="KW-0812">Transmembrane</keyword>
<evidence type="ECO:0000256" key="2">
    <source>
        <dbReference type="ARBA" id="ARBA00007208"/>
    </source>
</evidence>
<protein>
    <recommendedName>
        <fullName evidence="3">Type II secretion system protein N</fullName>
    </recommendedName>
    <alternativeName>
        <fullName evidence="10">General secretion pathway protein N</fullName>
    </alternativeName>
</protein>
<evidence type="ECO:0000256" key="3">
    <source>
        <dbReference type="ARBA" id="ARBA00021563"/>
    </source>
</evidence>
<dbReference type="RefSeq" id="WP_083724751.1">
    <property type="nucleotide sequence ID" value="NZ_FOUD01000013.1"/>
</dbReference>
<evidence type="ECO:0000313" key="11">
    <source>
        <dbReference type="EMBL" id="ONM45266.1"/>
    </source>
</evidence>
<organism evidence="11 12">
    <name type="scientific">Halopseudomonas pachastrellae</name>
    <dbReference type="NCBI Taxonomy" id="254161"/>
    <lineage>
        <taxon>Bacteria</taxon>
        <taxon>Pseudomonadati</taxon>
        <taxon>Pseudomonadota</taxon>
        <taxon>Gammaproteobacteria</taxon>
        <taxon>Pseudomonadales</taxon>
        <taxon>Pseudomonadaceae</taxon>
        <taxon>Halopseudomonas</taxon>
    </lineage>
</organism>
<dbReference type="AlphaFoldDB" id="A0A1S8DKD7"/>
<evidence type="ECO:0000256" key="10">
    <source>
        <dbReference type="ARBA" id="ARBA00030772"/>
    </source>
</evidence>
<evidence type="ECO:0000256" key="7">
    <source>
        <dbReference type="ARBA" id="ARBA00022692"/>
    </source>
</evidence>
<dbReference type="Pfam" id="PF01203">
    <property type="entry name" value="T2SSN"/>
    <property type="match status" value="1"/>
</dbReference>
<dbReference type="GO" id="GO:0015627">
    <property type="term" value="C:type II protein secretion system complex"/>
    <property type="evidence" value="ECO:0007669"/>
    <property type="project" value="InterPro"/>
</dbReference>
<comment type="caution">
    <text evidence="11">The sequence shown here is derived from an EMBL/GenBank/DDBJ whole genome shotgun (WGS) entry which is preliminary data.</text>
</comment>
<dbReference type="EMBL" id="MUBC01000005">
    <property type="protein sequence ID" value="ONM45266.1"/>
    <property type="molecule type" value="Genomic_DNA"/>
</dbReference>
<dbReference type="InterPro" id="IPR022792">
    <property type="entry name" value="T2SS_protein-GspN"/>
</dbReference>
<dbReference type="Proteomes" id="UP000242847">
    <property type="component" value="Unassembled WGS sequence"/>
</dbReference>
<keyword evidence="4" id="KW-0813">Transport</keyword>
<comment type="similarity">
    <text evidence="2">Belongs to the GSP N family.</text>
</comment>
<dbReference type="OrthoDB" id="6706905at2"/>
<dbReference type="STRING" id="254161.SAMN05216256_11350"/>
<evidence type="ECO:0000256" key="4">
    <source>
        <dbReference type="ARBA" id="ARBA00022448"/>
    </source>
</evidence>
<keyword evidence="6" id="KW-0997">Cell inner membrane</keyword>
<gene>
    <name evidence="11" type="ORF">BXT89_03525</name>
</gene>
<dbReference type="GO" id="GO:0015628">
    <property type="term" value="P:protein secretion by the type II secretion system"/>
    <property type="evidence" value="ECO:0007669"/>
    <property type="project" value="InterPro"/>
</dbReference>
<evidence type="ECO:0000313" key="12">
    <source>
        <dbReference type="Proteomes" id="UP000242847"/>
    </source>
</evidence>
<evidence type="ECO:0000256" key="8">
    <source>
        <dbReference type="ARBA" id="ARBA00022927"/>
    </source>
</evidence>
<evidence type="ECO:0000256" key="1">
    <source>
        <dbReference type="ARBA" id="ARBA00004533"/>
    </source>
</evidence>
<evidence type="ECO:0000256" key="5">
    <source>
        <dbReference type="ARBA" id="ARBA00022475"/>
    </source>
</evidence>
<proteinExistence type="inferred from homology"/>
<evidence type="ECO:0000256" key="6">
    <source>
        <dbReference type="ARBA" id="ARBA00022519"/>
    </source>
</evidence>
<keyword evidence="8" id="KW-0653">Protein transport</keyword>
<name>A0A1S8DKD7_9GAMM</name>
<keyword evidence="5" id="KW-1003">Cell membrane</keyword>
<sequence>MSGWIRGKRLWLLATLVLLATLLANLPATLVWQSLKGYLPTRVELTGLRGTLWQGEVARMQVAGIDQGALSWDWQPGGLLRGEVVLDLSWQPRKGQVRALVRAGLGSITLEQVNGYLDAASMAQVNKAPFVLQGDWLLDISELQLQDFREVSRATGRIGWQNAGGGLPNPLALGDLGAKLSQDNGWLVMTLADNGGPLGLQGTARWQPAAPLKLDTRLQARPEADSSLAEGLSLLGRPDAEGWIRWRANLQ</sequence>
<evidence type="ECO:0000256" key="9">
    <source>
        <dbReference type="ARBA" id="ARBA00023136"/>
    </source>
</evidence>